<dbReference type="AlphaFoldDB" id="A0A238HF22"/>
<accession>A0A238HF22</accession>
<keyword evidence="4" id="KW-1185">Reference proteome</keyword>
<dbReference type="RefSeq" id="WP_095062642.1">
    <property type="nucleotide sequence ID" value="NZ_JARWID010000001.1"/>
</dbReference>
<reference evidence="3" key="2">
    <citation type="submission" date="2017-06" db="EMBL/GenBank/DDBJ databases">
        <authorList>
            <person name="Kim H.J."/>
            <person name="Triplett B.A."/>
        </authorList>
    </citation>
    <scope>NUCLEOTIDE SEQUENCE [LARGE SCALE GENOMIC DNA]</scope>
    <source>
        <strain evidence="3">Kingella_eburonensis</strain>
    </source>
</reference>
<dbReference type="OrthoDB" id="8611785at2"/>
<reference evidence="2" key="1">
    <citation type="submission" date="2017-05" db="EMBL/GenBank/DDBJ databases">
        <authorList>
            <person name="Song R."/>
            <person name="Chenine A.L."/>
            <person name="Ruprecht R.M."/>
        </authorList>
    </citation>
    <scope>NUCLEOTIDE SEQUENCE</scope>
    <source>
        <strain evidence="2">Kingella_eburonensis</strain>
    </source>
</reference>
<feature type="domain" description="AntA/AntB antirepressor" evidence="1">
    <location>
        <begin position="14"/>
        <end position="74"/>
    </location>
</feature>
<proteinExistence type="predicted"/>
<dbReference type="Pfam" id="PF08346">
    <property type="entry name" value="AntA"/>
    <property type="match status" value="1"/>
</dbReference>
<organism evidence="2">
    <name type="scientific">Kingella negevensis</name>
    <dbReference type="NCBI Taxonomy" id="1522312"/>
    <lineage>
        <taxon>Bacteria</taxon>
        <taxon>Pseudomonadati</taxon>
        <taxon>Pseudomonadota</taxon>
        <taxon>Betaproteobacteria</taxon>
        <taxon>Neisseriales</taxon>
        <taxon>Neisseriaceae</taxon>
        <taxon>Kingella</taxon>
    </lineage>
</organism>
<evidence type="ECO:0000313" key="4">
    <source>
        <dbReference type="Proteomes" id="UP000215450"/>
    </source>
</evidence>
<evidence type="ECO:0000313" key="2">
    <source>
        <dbReference type="EMBL" id="SMQ12440.1"/>
    </source>
</evidence>
<protein>
    <submittedName>
        <fullName evidence="2">AntA/AntB antirepressor</fullName>
    </submittedName>
</protein>
<evidence type="ECO:0000313" key="3">
    <source>
        <dbReference type="EMBL" id="SNB61862.1"/>
    </source>
</evidence>
<dbReference type="EMBL" id="FXUV02000014">
    <property type="protein sequence ID" value="SNB61862.1"/>
    <property type="molecule type" value="Genomic_DNA"/>
</dbReference>
<dbReference type="Proteomes" id="UP000215450">
    <property type="component" value="Unassembled WGS sequence"/>
</dbReference>
<reference evidence="4" key="3">
    <citation type="submission" date="2017-06" db="EMBL/GenBank/DDBJ databases">
        <authorList>
            <person name="Laurent S."/>
        </authorList>
    </citation>
    <scope>NUCLEOTIDE SEQUENCE [LARGE SCALE GENOMIC DNA]</scope>
</reference>
<dbReference type="InterPro" id="IPR013557">
    <property type="entry name" value="AntA/B_antirep"/>
</dbReference>
<evidence type="ECO:0000259" key="1">
    <source>
        <dbReference type="Pfam" id="PF08346"/>
    </source>
</evidence>
<name>A0A238HF22_9NEIS</name>
<gene>
    <name evidence="3" type="ORF">KEBURONENSIS_00927</name>
    <name evidence="2" type="ORF">KEBURONENSIS_01340</name>
</gene>
<sequence length="74" mass="8593">MFKQNFSGSLKNGVNARELHAFLESRQDFSTWIKNRIVDYGFIVNQDFISLHKIVERETGATRRIEYALSLDVA</sequence>
<dbReference type="EMBL" id="FXUV01000021">
    <property type="protein sequence ID" value="SMQ12440.1"/>
    <property type="molecule type" value="Genomic_DNA"/>
</dbReference>